<dbReference type="PROSITE" id="PS00554">
    <property type="entry name" value="TEA_1"/>
    <property type="match status" value="1"/>
</dbReference>
<dbReference type="InterPro" id="IPR038096">
    <property type="entry name" value="TEA/ATTS_sf"/>
</dbReference>
<dbReference type="GO" id="GO:0048568">
    <property type="term" value="P:embryonic organ development"/>
    <property type="evidence" value="ECO:0007669"/>
    <property type="project" value="TreeGrafter"/>
</dbReference>
<keyword evidence="2" id="KW-0805">Transcription regulation</keyword>
<sequence>TGRNELIARYIKLRTGKTRTRKQVSSHIQVLARRSGRPDFPQNTHHLLGNLFAKSACLKSSVRFLPQVRLQSSAVEFVTSLMQYHQVVLKSLPSLQSTLEMAPQEIDQLEWPDDLLSQNGRIWINQLKFNHFATGEGVFLARTSFDVFHEDASLLEFQLSTHLYVFGQKLSTSRTVENARLNKNGTSVVFENSQTSRFLAQFLWHINACPSMELKRRAFRNVLLQQVSTL</sequence>
<evidence type="ECO:0000313" key="7">
    <source>
        <dbReference type="WBParaSite" id="MCU_003650-RA"/>
    </source>
</evidence>
<dbReference type="SMART" id="SM00426">
    <property type="entry name" value="TEA"/>
    <property type="match status" value="1"/>
</dbReference>
<dbReference type="GO" id="GO:0000978">
    <property type="term" value="F:RNA polymerase II cis-regulatory region sequence-specific DNA binding"/>
    <property type="evidence" value="ECO:0007669"/>
    <property type="project" value="TreeGrafter"/>
</dbReference>
<dbReference type="GO" id="GO:0005667">
    <property type="term" value="C:transcription regulator complex"/>
    <property type="evidence" value="ECO:0007669"/>
    <property type="project" value="TreeGrafter"/>
</dbReference>
<dbReference type="WBParaSite" id="MCU_003650-RA">
    <property type="protein sequence ID" value="MCU_003650-RA"/>
    <property type="gene ID" value="MCU_003650"/>
</dbReference>
<name>A0A5K3EWH3_MESCO</name>
<feature type="domain" description="TEA" evidence="6">
    <location>
        <begin position="1"/>
        <end position="38"/>
    </location>
</feature>
<dbReference type="PANTHER" id="PTHR11834:SF2">
    <property type="entry name" value="TRANSCRIPTIONAL ENHANCER FACTOR TEF-3"/>
    <property type="match status" value="1"/>
</dbReference>
<dbReference type="PROSITE" id="PS51088">
    <property type="entry name" value="TEA_2"/>
    <property type="match status" value="1"/>
</dbReference>
<dbReference type="PANTHER" id="PTHR11834">
    <property type="entry name" value="TRANSCRIPTIONAL ENHANCER FACTOR TEF RELATED"/>
    <property type="match status" value="1"/>
</dbReference>
<evidence type="ECO:0000256" key="4">
    <source>
        <dbReference type="ARBA" id="ARBA00023242"/>
    </source>
</evidence>
<dbReference type="Gene3D" id="6.10.20.40">
    <property type="entry name" value="TEA/ATTS domain"/>
    <property type="match status" value="1"/>
</dbReference>
<evidence type="ECO:0000256" key="3">
    <source>
        <dbReference type="ARBA" id="ARBA00023163"/>
    </source>
</evidence>
<keyword evidence="3" id="KW-0804">Transcription</keyword>
<dbReference type="GO" id="GO:0035329">
    <property type="term" value="P:hippo signaling"/>
    <property type="evidence" value="ECO:0007669"/>
    <property type="project" value="TreeGrafter"/>
</dbReference>
<dbReference type="GO" id="GO:0000981">
    <property type="term" value="F:DNA-binding transcription factor activity, RNA polymerase II-specific"/>
    <property type="evidence" value="ECO:0007669"/>
    <property type="project" value="TreeGrafter"/>
</dbReference>
<evidence type="ECO:0000256" key="2">
    <source>
        <dbReference type="ARBA" id="ARBA00023015"/>
    </source>
</evidence>
<reference evidence="7" key="1">
    <citation type="submission" date="2019-11" db="UniProtKB">
        <authorList>
            <consortium name="WormBaseParasite"/>
        </authorList>
    </citation>
    <scope>IDENTIFICATION</scope>
</reference>
<dbReference type="InterPro" id="IPR000818">
    <property type="entry name" value="TEA/ATTS_dom"/>
</dbReference>
<organism evidence="7">
    <name type="scientific">Mesocestoides corti</name>
    <name type="common">Flatworm</name>
    <dbReference type="NCBI Taxonomy" id="53468"/>
    <lineage>
        <taxon>Eukaryota</taxon>
        <taxon>Metazoa</taxon>
        <taxon>Spiralia</taxon>
        <taxon>Lophotrochozoa</taxon>
        <taxon>Platyhelminthes</taxon>
        <taxon>Cestoda</taxon>
        <taxon>Eucestoda</taxon>
        <taxon>Cyclophyllidea</taxon>
        <taxon>Mesocestoididae</taxon>
        <taxon>Mesocestoides</taxon>
    </lineage>
</organism>
<evidence type="ECO:0000256" key="5">
    <source>
        <dbReference type="PROSITE-ProRule" id="PRU00505"/>
    </source>
</evidence>
<protein>
    <submittedName>
        <fullName evidence="7">TEA domain-containing protein</fullName>
    </submittedName>
</protein>
<evidence type="ECO:0000256" key="1">
    <source>
        <dbReference type="ARBA" id="ARBA00004123"/>
    </source>
</evidence>
<evidence type="ECO:0000259" key="6">
    <source>
        <dbReference type="PROSITE" id="PS51088"/>
    </source>
</evidence>
<dbReference type="InterPro" id="IPR050937">
    <property type="entry name" value="TEC1_TEAD_TF"/>
</dbReference>
<dbReference type="PRINTS" id="PR00065">
    <property type="entry name" value="TEADOMAIN"/>
</dbReference>
<dbReference type="GO" id="GO:0005634">
    <property type="term" value="C:nucleus"/>
    <property type="evidence" value="ECO:0007669"/>
    <property type="project" value="UniProtKB-SubCell"/>
</dbReference>
<keyword evidence="4" id="KW-0539">Nucleus</keyword>
<proteinExistence type="predicted"/>
<accession>A0A5K3EWH3</accession>
<dbReference type="Pfam" id="PF01285">
    <property type="entry name" value="TEA"/>
    <property type="match status" value="1"/>
</dbReference>
<comment type="subcellular location">
    <subcellularLocation>
        <location evidence="1">Nucleus</location>
    </subcellularLocation>
</comment>
<feature type="DNA-binding region" description="TEA" evidence="5">
    <location>
        <begin position="1"/>
        <end position="38"/>
    </location>
</feature>
<dbReference type="AlphaFoldDB" id="A0A5K3EWH3"/>